<dbReference type="Proteomes" id="UP001212841">
    <property type="component" value="Unassembled WGS sequence"/>
</dbReference>
<dbReference type="InterPro" id="IPR029058">
    <property type="entry name" value="AB_hydrolase_fold"/>
</dbReference>
<dbReference type="SUPFAM" id="SSF53474">
    <property type="entry name" value="alpha/beta-Hydrolases"/>
    <property type="match status" value="1"/>
</dbReference>
<dbReference type="Gene3D" id="3.40.50.1820">
    <property type="entry name" value="alpha/beta hydrolase"/>
    <property type="match status" value="1"/>
</dbReference>
<reference evidence="2" key="1">
    <citation type="submission" date="2020-05" db="EMBL/GenBank/DDBJ databases">
        <title>Phylogenomic resolution of chytrid fungi.</title>
        <authorList>
            <person name="Stajich J.E."/>
            <person name="Amses K."/>
            <person name="Simmons R."/>
            <person name="Seto K."/>
            <person name="Myers J."/>
            <person name="Bonds A."/>
            <person name="Quandt C.A."/>
            <person name="Barry K."/>
            <person name="Liu P."/>
            <person name="Grigoriev I."/>
            <person name="Longcore J.E."/>
            <person name="James T.Y."/>
        </authorList>
    </citation>
    <scope>NUCLEOTIDE SEQUENCE</scope>
    <source>
        <strain evidence="2">JEL0318</strain>
    </source>
</reference>
<proteinExistence type="predicted"/>
<accession>A0AAD5S5V3</accession>
<dbReference type="PANTHER" id="PTHR43265:SF1">
    <property type="entry name" value="ESTERASE ESTD"/>
    <property type="match status" value="1"/>
</dbReference>
<dbReference type="GO" id="GO:0052689">
    <property type="term" value="F:carboxylic ester hydrolase activity"/>
    <property type="evidence" value="ECO:0007669"/>
    <property type="project" value="TreeGrafter"/>
</dbReference>
<gene>
    <name evidence="2" type="ORF">HK097_002008</name>
</gene>
<evidence type="ECO:0008006" key="4">
    <source>
        <dbReference type="Google" id="ProtNLM"/>
    </source>
</evidence>
<evidence type="ECO:0000313" key="3">
    <source>
        <dbReference type="Proteomes" id="UP001212841"/>
    </source>
</evidence>
<evidence type="ECO:0000313" key="2">
    <source>
        <dbReference type="EMBL" id="KAJ3042503.1"/>
    </source>
</evidence>
<keyword evidence="3" id="KW-1185">Reference proteome</keyword>
<name>A0AAD5S5V3_9FUNG</name>
<dbReference type="AlphaFoldDB" id="A0AAD5S5V3"/>
<sequence>MLSSSAPQTFTSEEVTFPTYSPDEPSSPAWTLAGTLLLPTEQTSTKRYPAVLMIAGSGPVNRDGNITSGLVRINLNLYNRLAEHLTSQGGVATLRYDKRGAGKSLIPGDSNAFDRAGLFDFAHDALGAYAFLTTQPSIDPTKILILGHSEGSIIIPALASLLLSSTPTLPNPHGFLFLSGVAEHLPEATARQRRLIRDEVNTMSGIKGWLARKAATEERVEGQAKKAVEEALNSQEDFKSNFIGLKTPLKWWREHWHYAGYSSFDSGPAERTLSPMQIDSAKITAPVFALTGLKDVQSDPALCNVEKVKQWIPNAKSVECVVVEDVSHILRKQDSQASLLELQKEYVEQGKRNLDGRVVDRICEWVVQVVLEV</sequence>
<dbReference type="InterPro" id="IPR053145">
    <property type="entry name" value="AB_hydrolase_Est10"/>
</dbReference>
<feature type="region of interest" description="Disordered" evidence="1">
    <location>
        <begin position="1"/>
        <end position="26"/>
    </location>
</feature>
<dbReference type="PANTHER" id="PTHR43265">
    <property type="entry name" value="ESTERASE ESTD"/>
    <property type="match status" value="1"/>
</dbReference>
<comment type="caution">
    <text evidence="2">The sequence shown here is derived from an EMBL/GenBank/DDBJ whole genome shotgun (WGS) entry which is preliminary data.</text>
</comment>
<protein>
    <recommendedName>
        <fullName evidence="4">Serine aminopeptidase S33 domain-containing protein</fullName>
    </recommendedName>
</protein>
<feature type="compositionally biased region" description="Polar residues" evidence="1">
    <location>
        <begin position="1"/>
        <end position="14"/>
    </location>
</feature>
<dbReference type="EMBL" id="JADGJD010001416">
    <property type="protein sequence ID" value="KAJ3042503.1"/>
    <property type="molecule type" value="Genomic_DNA"/>
</dbReference>
<evidence type="ECO:0000256" key="1">
    <source>
        <dbReference type="SAM" id="MobiDB-lite"/>
    </source>
</evidence>
<organism evidence="2 3">
    <name type="scientific">Rhizophlyctis rosea</name>
    <dbReference type="NCBI Taxonomy" id="64517"/>
    <lineage>
        <taxon>Eukaryota</taxon>
        <taxon>Fungi</taxon>
        <taxon>Fungi incertae sedis</taxon>
        <taxon>Chytridiomycota</taxon>
        <taxon>Chytridiomycota incertae sedis</taxon>
        <taxon>Chytridiomycetes</taxon>
        <taxon>Rhizophlyctidales</taxon>
        <taxon>Rhizophlyctidaceae</taxon>
        <taxon>Rhizophlyctis</taxon>
    </lineage>
</organism>